<keyword evidence="3" id="KW-1185">Reference proteome</keyword>
<reference evidence="2 3" key="1">
    <citation type="submission" date="2020-09" db="EMBL/GenBank/DDBJ databases">
        <title>Draft Genome Sequence of Aminobacter carboxidus type strain DSM 1086, a soil Gram-negative carboxydobacterium.</title>
        <authorList>
            <person name="Turrini P."/>
            <person name="Tescari M."/>
            <person name="Artuso I."/>
            <person name="Lugli G.A."/>
            <person name="Frangipani E."/>
            <person name="Ventura M."/>
            <person name="Visca P."/>
        </authorList>
    </citation>
    <scope>NUCLEOTIDE SEQUENCE [LARGE SCALE GENOMIC DNA]</scope>
    <source>
        <strain evidence="2 3">DSM 1086</strain>
    </source>
</reference>
<dbReference type="Proteomes" id="UP000598227">
    <property type="component" value="Unassembled WGS sequence"/>
</dbReference>
<protein>
    <submittedName>
        <fullName evidence="2">Uncharacterized protein</fullName>
    </submittedName>
</protein>
<feature type="compositionally biased region" description="Basic and acidic residues" evidence="1">
    <location>
        <begin position="242"/>
        <end position="257"/>
    </location>
</feature>
<accession>A0ABR9GJ69</accession>
<gene>
    <name evidence="2" type="ORF">IHE39_05220</name>
</gene>
<proteinExistence type="predicted"/>
<sequence length="293" mass="33327">MQIRDAERILRDERASRGYSSCFVNPNAKCPVCKETVFYYQNGRGSRVFFDDLGPPWPKHGCTDNPRLAVSPTSERPQPRLRGVRLELAEAATFIGIYDGGRYHQSGYAIDWQMIEIVAVDRKGWELFITGRLIEMADEPIVHFAVTCADDIIVVGDVVSGSFLSVSAFHTDRLEPRSYRVTWYESDRFRTIVSTGDHVLRPLRTHPPKPELVRDALGVATTLIRRRDLRRPKPKAPAVLPREAKAAKIKAPKERASKPKAKSANQVKREDMLAKLVVEHRRDRLSRSPKDEK</sequence>
<evidence type="ECO:0000313" key="2">
    <source>
        <dbReference type="EMBL" id="MBE1203688.1"/>
    </source>
</evidence>
<evidence type="ECO:0000256" key="1">
    <source>
        <dbReference type="SAM" id="MobiDB-lite"/>
    </source>
</evidence>
<feature type="region of interest" description="Disordered" evidence="1">
    <location>
        <begin position="230"/>
        <end position="293"/>
    </location>
</feature>
<name>A0ABR9GJ69_9HYPH</name>
<dbReference type="RefSeq" id="WP_192565720.1">
    <property type="nucleotide sequence ID" value="NZ_JACZEP010000001.1"/>
</dbReference>
<organism evidence="2 3">
    <name type="scientific">Aminobacter carboxidus</name>
    <dbReference type="NCBI Taxonomy" id="376165"/>
    <lineage>
        <taxon>Bacteria</taxon>
        <taxon>Pseudomonadati</taxon>
        <taxon>Pseudomonadota</taxon>
        <taxon>Alphaproteobacteria</taxon>
        <taxon>Hyphomicrobiales</taxon>
        <taxon>Phyllobacteriaceae</taxon>
        <taxon>Aminobacter</taxon>
    </lineage>
</organism>
<dbReference type="EMBL" id="JACZEP010000001">
    <property type="protein sequence ID" value="MBE1203688.1"/>
    <property type="molecule type" value="Genomic_DNA"/>
</dbReference>
<comment type="caution">
    <text evidence="2">The sequence shown here is derived from an EMBL/GenBank/DDBJ whole genome shotgun (WGS) entry which is preliminary data.</text>
</comment>
<feature type="compositionally biased region" description="Basic and acidic residues" evidence="1">
    <location>
        <begin position="267"/>
        <end position="293"/>
    </location>
</feature>
<evidence type="ECO:0000313" key="3">
    <source>
        <dbReference type="Proteomes" id="UP000598227"/>
    </source>
</evidence>